<proteinExistence type="inferred from homology"/>
<dbReference type="InterPro" id="IPR003170">
    <property type="entry name" value="MurB"/>
</dbReference>
<evidence type="ECO:0000256" key="15">
    <source>
        <dbReference type="ARBA" id="ARBA00048914"/>
    </source>
</evidence>
<keyword evidence="5 16" id="KW-0963">Cytoplasm</keyword>
<protein>
    <recommendedName>
        <fullName evidence="16">UDP-N-acetylenolpyruvoylglucosamine reductase</fullName>
        <ecNumber evidence="16">1.3.1.98</ecNumber>
    </recommendedName>
    <alternativeName>
        <fullName evidence="16">UDP-N-acetylmuramate dehydrogenase</fullName>
    </alternativeName>
</protein>
<feature type="active site" description="Proton donor" evidence="16">
    <location>
        <position position="228"/>
    </location>
</feature>
<dbReference type="InterPro" id="IPR016166">
    <property type="entry name" value="FAD-bd_PCMH"/>
</dbReference>
<keyword evidence="9 16" id="KW-0521">NADP</keyword>
<feature type="active site" evidence="16">
    <location>
        <position position="298"/>
    </location>
</feature>
<dbReference type="NCBIfam" id="NF010480">
    <property type="entry name" value="PRK13905.1"/>
    <property type="match status" value="1"/>
</dbReference>
<evidence type="ECO:0000256" key="10">
    <source>
        <dbReference type="ARBA" id="ARBA00022960"/>
    </source>
</evidence>
<evidence type="ECO:0000256" key="14">
    <source>
        <dbReference type="ARBA" id="ARBA00023316"/>
    </source>
</evidence>
<dbReference type="NCBIfam" id="TIGR00179">
    <property type="entry name" value="murB"/>
    <property type="match status" value="1"/>
</dbReference>
<comment type="pathway">
    <text evidence="4 16">Cell wall biogenesis; peptidoglycan biosynthesis.</text>
</comment>
<organism evidence="18 19">
    <name type="scientific">Flavonifractor hominis</name>
    <dbReference type="NCBI Taxonomy" id="3133178"/>
    <lineage>
        <taxon>Bacteria</taxon>
        <taxon>Bacillati</taxon>
        <taxon>Bacillota</taxon>
        <taxon>Clostridia</taxon>
        <taxon>Eubacteriales</taxon>
        <taxon>Oscillospiraceae</taxon>
        <taxon>Flavonifractor</taxon>
    </lineage>
</organism>
<feature type="active site" evidence="16">
    <location>
        <position position="177"/>
    </location>
</feature>
<dbReference type="EMBL" id="JBBMFT010000001">
    <property type="protein sequence ID" value="MEQ2455501.1"/>
    <property type="molecule type" value="Genomic_DNA"/>
</dbReference>
<dbReference type="GO" id="GO:0008762">
    <property type="term" value="F:UDP-N-acetylmuramate dehydrogenase activity"/>
    <property type="evidence" value="ECO:0007669"/>
    <property type="project" value="UniProtKB-EC"/>
</dbReference>
<keyword evidence="7 16" id="KW-0285">Flavoprotein</keyword>
<comment type="catalytic activity">
    <reaction evidence="15 16">
        <text>UDP-N-acetyl-alpha-D-muramate + NADP(+) = UDP-N-acetyl-3-O-(1-carboxyvinyl)-alpha-D-glucosamine + NADPH + H(+)</text>
        <dbReference type="Rhea" id="RHEA:12248"/>
        <dbReference type="ChEBI" id="CHEBI:15378"/>
        <dbReference type="ChEBI" id="CHEBI:57783"/>
        <dbReference type="ChEBI" id="CHEBI:58349"/>
        <dbReference type="ChEBI" id="CHEBI:68483"/>
        <dbReference type="ChEBI" id="CHEBI:70757"/>
        <dbReference type="EC" id="1.3.1.98"/>
    </reaction>
</comment>
<dbReference type="PROSITE" id="PS51387">
    <property type="entry name" value="FAD_PCMH"/>
    <property type="match status" value="1"/>
</dbReference>
<evidence type="ECO:0000256" key="5">
    <source>
        <dbReference type="ARBA" id="ARBA00022490"/>
    </source>
</evidence>
<evidence type="ECO:0000256" key="12">
    <source>
        <dbReference type="ARBA" id="ARBA00023002"/>
    </source>
</evidence>
<evidence type="ECO:0000313" key="18">
    <source>
        <dbReference type="EMBL" id="MEQ2455501.1"/>
    </source>
</evidence>
<dbReference type="InterPro" id="IPR036318">
    <property type="entry name" value="FAD-bd_PCMH-like_sf"/>
</dbReference>
<evidence type="ECO:0000256" key="7">
    <source>
        <dbReference type="ARBA" id="ARBA00022630"/>
    </source>
</evidence>
<dbReference type="SUPFAM" id="SSF56194">
    <property type="entry name" value="Uridine diphospho-N-Acetylenolpyruvylglucosamine reductase, MurB, C-terminal domain"/>
    <property type="match status" value="1"/>
</dbReference>
<comment type="similarity">
    <text evidence="16">Belongs to the MurB family.</text>
</comment>
<dbReference type="SUPFAM" id="SSF56176">
    <property type="entry name" value="FAD-binding/transporter-associated domain-like"/>
    <property type="match status" value="1"/>
</dbReference>
<evidence type="ECO:0000256" key="11">
    <source>
        <dbReference type="ARBA" id="ARBA00022984"/>
    </source>
</evidence>
<dbReference type="EC" id="1.3.1.98" evidence="16"/>
<keyword evidence="10 16" id="KW-0133">Cell shape</keyword>
<keyword evidence="6 16" id="KW-0132">Cell division</keyword>
<dbReference type="InterPro" id="IPR036635">
    <property type="entry name" value="MurB_C_sf"/>
</dbReference>
<evidence type="ECO:0000259" key="17">
    <source>
        <dbReference type="PROSITE" id="PS51387"/>
    </source>
</evidence>
<comment type="subcellular location">
    <subcellularLocation>
        <location evidence="3 16">Cytoplasm</location>
    </subcellularLocation>
</comment>
<dbReference type="InterPro" id="IPR016167">
    <property type="entry name" value="FAD-bd_PCMH_sub1"/>
</dbReference>
<name>A0ABV1ELN1_9FIRM</name>
<keyword evidence="11 16" id="KW-0573">Peptidoglycan synthesis</keyword>
<dbReference type="Proteomes" id="UP001440599">
    <property type="component" value="Unassembled WGS sequence"/>
</dbReference>
<accession>A0ABV1ELN1</accession>
<evidence type="ECO:0000256" key="16">
    <source>
        <dbReference type="HAMAP-Rule" id="MF_00037"/>
    </source>
</evidence>
<feature type="domain" description="FAD-binding PCMH-type" evidence="17">
    <location>
        <begin position="33"/>
        <end position="199"/>
    </location>
</feature>
<reference evidence="18 19" key="1">
    <citation type="submission" date="2024-03" db="EMBL/GenBank/DDBJ databases">
        <title>Human intestinal bacterial collection.</title>
        <authorList>
            <person name="Pauvert C."/>
            <person name="Hitch T.C.A."/>
            <person name="Clavel T."/>
        </authorList>
    </citation>
    <scope>NUCLEOTIDE SEQUENCE [LARGE SCALE GENOMIC DNA]</scope>
    <source>
        <strain evidence="18 19">CLA-AP-H34</strain>
    </source>
</reference>
<dbReference type="Gene3D" id="3.30.465.10">
    <property type="match status" value="1"/>
</dbReference>
<dbReference type="InterPro" id="IPR016169">
    <property type="entry name" value="FAD-bd_PCMH_sub2"/>
</dbReference>
<dbReference type="Gene3D" id="3.30.43.10">
    <property type="entry name" value="Uridine Diphospho-n-acetylenolpyruvylglucosamine Reductase, domain 2"/>
    <property type="match status" value="1"/>
</dbReference>
<evidence type="ECO:0000256" key="3">
    <source>
        <dbReference type="ARBA" id="ARBA00004496"/>
    </source>
</evidence>
<dbReference type="Pfam" id="PF02873">
    <property type="entry name" value="MurB_C"/>
    <property type="match status" value="1"/>
</dbReference>
<keyword evidence="8 16" id="KW-0274">FAD</keyword>
<keyword evidence="19" id="KW-1185">Reference proteome</keyword>
<gene>
    <name evidence="16 18" type="primary">murB</name>
    <name evidence="18" type="ORF">WMO45_03120</name>
</gene>
<evidence type="ECO:0000256" key="8">
    <source>
        <dbReference type="ARBA" id="ARBA00022827"/>
    </source>
</evidence>
<keyword evidence="12 16" id="KW-0560">Oxidoreductase</keyword>
<dbReference type="RefSeq" id="WP_349139189.1">
    <property type="nucleotide sequence ID" value="NZ_JBBMFT010000001.1"/>
</dbReference>
<dbReference type="PANTHER" id="PTHR21071:SF4">
    <property type="entry name" value="UDP-N-ACETYLENOLPYRUVOYLGLUCOSAMINE REDUCTASE"/>
    <property type="match status" value="1"/>
</dbReference>
<evidence type="ECO:0000256" key="2">
    <source>
        <dbReference type="ARBA" id="ARBA00003921"/>
    </source>
</evidence>
<dbReference type="PANTHER" id="PTHR21071">
    <property type="entry name" value="UDP-N-ACETYLENOLPYRUVOYLGLUCOSAMINE REDUCTASE"/>
    <property type="match status" value="1"/>
</dbReference>
<dbReference type="Gene3D" id="3.90.78.10">
    <property type="entry name" value="UDP-N-acetylenolpyruvoylglucosamine reductase, C-terminal domain"/>
    <property type="match status" value="1"/>
</dbReference>
<dbReference type="InterPro" id="IPR011601">
    <property type="entry name" value="MurB_C"/>
</dbReference>
<evidence type="ECO:0000256" key="6">
    <source>
        <dbReference type="ARBA" id="ARBA00022618"/>
    </source>
</evidence>
<keyword evidence="13 16" id="KW-0131">Cell cycle</keyword>
<evidence type="ECO:0000313" key="19">
    <source>
        <dbReference type="Proteomes" id="UP001440599"/>
    </source>
</evidence>
<evidence type="ECO:0000256" key="13">
    <source>
        <dbReference type="ARBA" id="ARBA00023306"/>
    </source>
</evidence>
<comment type="cofactor">
    <cofactor evidence="1 16">
        <name>FAD</name>
        <dbReference type="ChEBI" id="CHEBI:57692"/>
    </cofactor>
</comment>
<dbReference type="HAMAP" id="MF_00037">
    <property type="entry name" value="MurB"/>
    <property type="match status" value="1"/>
</dbReference>
<keyword evidence="14 16" id="KW-0961">Cell wall biogenesis/degradation</keyword>
<evidence type="ECO:0000256" key="4">
    <source>
        <dbReference type="ARBA" id="ARBA00004752"/>
    </source>
</evidence>
<comment type="function">
    <text evidence="2 16">Cell wall formation.</text>
</comment>
<comment type="caution">
    <text evidence="18">The sequence shown here is derived from an EMBL/GenBank/DDBJ whole genome shotgun (WGS) entry which is preliminary data.</text>
</comment>
<evidence type="ECO:0000256" key="1">
    <source>
        <dbReference type="ARBA" id="ARBA00001974"/>
    </source>
</evidence>
<sequence length="304" mass="33163">MDRFEILAQTLRKQVPGLEIREQEPMSRHTTFRIGGPARLMALPADPKQAAAAVRAARALEITPFFLGNGSDLLVADRGYDGFVLKCGGMDQVREVNRRLRAESGIPLARLAMAALWRGLAGLEFAHGIPGTLGGAVLMNAGAYGGEMVQVLTSVTYLDEEGQYRTLPADQCGLSYRHSLFAEHPEWLILSAEMTLTQGDGEEIRGRMEDLAQRRRSKQPLEWPSAGSTFKRPAGHFAAALIEQCGLKGVGIGGAQVSEKHAGFVINRGGATAEDVRRLMDHIRETVLRQTGVELEPEVKFLGF</sequence>
<dbReference type="InterPro" id="IPR006094">
    <property type="entry name" value="Oxid_FAD_bind_N"/>
</dbReference>
<dbReference type="Pfam" id="PF01565">
    <property type="entry name" value="FAD_binding_4"/>
    <property type="match status" value="1"/>
</dbReference>
<evidence type="ECO:0000256" key="9">
    <source>
        <dbReference type="ARBA" id="ARBA00022857"/>
    </source>
</evidence>